<dbReference type="InterPro" id="IPR002575">
    <property type="entry name" value="Aminoglycoside_PTrfase"/>
</dbReference>
<feature type="domain" description="Aminoglycoside phosphotransferase" evidence="1">
    <location>
        <begin position="30"/>
        <end position="261"/>
    </location>
</feature>
<sequence>MQKEKRIPDDVREILAQYPFRDPEIRFLRRNENEVFAVRDGAERFVLRIQRPAEGFSLRPLYGETSPAVYLDGELDLLEFLRECAEFPVQQPVRNRMGGRITSLPDGCAASMLTWVEGRAIDQLPFDRERCFRAGHAAAIMQSALAGCQIPARYTYDEKLLIRAGEEIARAADGGGLPGDFAFRAVKAIDRLTARLPRDGNRMVHADLTPSNLLDTGKGIVPVDFSLAGYSRPEMDIAAFFFCVGDKRLEKSFLSGYRSGGAEAPDRELLDLFLVFQAVLYLACQHEKYRRSGTLPSLCADWDARIFCPFLAGAAVLPR</sequence>
<dbReference type="SUPFAM" id="SSF56112">
    <property type="entry name" value="Protein kinase-like (PK-like)"/>
    <property type="match status" value="1"/>
</dbReference>
<evidence type="ECO:0000313" key="3">
    <source>
        <dbReference type="Proteomes" id="UP000886785"/>
    </source>
</evidence>
<reference evidence="2" key="2">
    <citation type="journal article" date="2021" name="PeerJ">
        <title>Extensive microbial diversity within the chicken gut microbiome revealed by metagenomics and culture.</title>
        <authorList>
            <person name="Gilroy R."/>
            <person name="Ravi A."/>
            <person name="Getino M."/>
            <person name="Pursley I."/>
            <person name="Horton D.L."/>
            <person name="Alikhan N.F."/>
            <person name="Baker D."/>
            <person name="Gharbi K."/>
            <person name="Hall N."/>
            <person name="Watson M."/>
            <person name="Adriaenssens E.M."/>
            <person name="Foster-Nyarko E."/>
            <person name="Jarju S."/>
            <person name="Secka A."/>
            <person name="Antonio M."/>
            <person name="Oren A."/>
            <person name="Chaudhuri R.R."/>
            <person name="La Ragione R."/>
            <person name="Hildebrand F."/>
            <person name="Pallen M.J."/>
        </authorList>
    </citation>
    <scope>NUCLEOTIDE SEQUENCE</scope>
    <source>
        <strain evidence="2">ChiSjej1B19-7085</strain>
    </source>
</reference>
<dbReference type="InterPro" id="IPR011009">
    <property type="entry name" value="Kinase-like_dom_sf"/>
</dbReference>
<protein>
    <submittedName>
        <fullName evidence="2">Phosphotransferase</fullName>
    </submittedName>
</protein>
<dbReference type="AlphaFoldDB" id="A0A9D1DQH0"/>
<proteinExistence type="predicted"/>
<evidence type="ECO:0000259" key="1">
    <source>
        <dbReference type="Pfam" id="PF01636"/>
    </source>
</evidence>
<organism evidence="2 3">
    <name type="scientific">Candidatus Gallacutalibacter pullicola</name>
    <dbReference type="NCBI Taxonomy" id="2840830"/>
    <lineage>
        <taxon>Bacteria</taxon>
        <taxon>Bacillati</taxon>
        <taxon>Bacillota</taxon>
        <taxon>Clostridia</taxon>
        <taxon>Eubacteriales</taxon>
        <taxon>Candidatus Gallacutalibacter</taxon>
    </lineage>
</organism>
<dbReference type="Pfam" id="PF01636">
    <property type="entry name" value="APH"/>
    <property type="match status" value="1"/>
</dbReference>
<reference evidence="2" key="1">
    <citation type="submission" date="2020-10" db="EMBL/GenBank/DDBJ databases">
        <authorList>
            <person name="Gilroy R."/>
        </authorList>
    </citation>
    <scope>NUCLEOTIDE SEQUENCE</scope>
    <source>
        <strain evidence="2">ChiSjej1B19-7085</strain>
    </source>
</reference>
<name>A0A9D1DQH0_9FIRM</name>
<dbReference type="Gene3D" id="3.90.1200.10">
    <property type="match status" value="1"/>
</dbReference>
<accession>A0A9D1DQH0</accession>
<dbReference type="Proteomes" id="UP000886785">
    <property type="component" value="Unassembled WGS sequence"/>
</dbReference>
<dbReference type="EMBL" id="DVHF01000068">
    <property type="protein sequence ID" value="HIR57180.1"/>
    <property type="molecule type" value="Genomic_DNA"/>
</dbReference>
<gene>
    <name evidence="2" type="ORF">IAA54_05880</name>
</gene>
<comment type="caution">
    <text evidence="2">The sequence shown here is derived from an EMBL/GenBank/DDBJ whole genome shotgun (WGS) entry which is preliminary data.</text>
</comment>
<evidence type="ECO:0000313" key="2">
    <source>
        <dbReference type="EMBL" id="HIR57180.1"/>
    </source>
</evidence>